<reference evidence="2" key="1">
    <citation type="submission" date="2020-12" db="EMBL/GenBank/DDBJ databases">
        <title>Ramlibacter sp. nov., isolated from a freshwater alga, Cryptomonas.</title>
        <authorList>
            <person name="Kim H.M."/>
            <person name="Jeon C.O."/>
        </authorList>
    </citation>
    <scope>NUCLEOTIDE SEQUENCE</scope>
    <source>
        <strain evidence="2">CrO1</strain>
    </source>
</reference>
<dbReference type="Proteomes" id="UP000617041">
    <property type="component" value="Unassembled WGS sequence"/>
</dbReference>
<dbReference type="Gene3D" id="3.40.190.10">
    <property type="entry name" value="Periplasmic binding protein-like II"/>
    <property type="match status" value="2"/>
</dbReference>
<dbReference type="Pfam" id="PF12974">
    <property type="entry name" value="Phosphonate-bd"/>
    <property type="match status" value="1"/>
</dbReference>
<evidence type="ECO:0000313" key="3">
    <source>
        <dbReference type="Proteomes" id="UP000617041"/>
    </source>
</evidence>
<proteinExistence type="predicted"/>
<evidence type="ECO:0000313" key="2">
    <source>
        <dbReference type="EMBL" id="MBK0394773.1"/>
    </source>
</evidence>
<keyword evidence="3" id="KW-1185">Reference proteome</keyword>
<accession>A0A934Q4J2</accession>
<dbReference type="PANTHER" id="PTHR30024:SF17">
    <property type="entry name" value="SOLUTE-BINDING PROTEIN FAMILY 3_N-TERMINAL DOMAIN-CONTAINING PROTEIN"/>
    <property type="match status" value="1"/>
</dbReference>
<comment type="caution">
    <text evidence="2">The sequence shown here is derived from an EMBL/GenBank/DDBJ whole genome shotgun (WGS) entry which is preliminary data.</text>
</comment>
<protein>
    <submittedName>
        <fullName evidence="2">PhnD/SsuA/transferrin family substrate-binding protein</fullName>
    </submittedName>
</protein>
<feature type="signal peptide" evidence="1">
    <location>
        <begin position="1"/>
        <end position="22"/>
    </location>
</feature>
<name>A0A934Q4J2_9BURK</name>
<dbReference type="PANTHER" id="PTHR30024">
    <property type="entry name" value="ALIPHATIC SULFONATES-BINDING PROTEIN-RELATED"/>
    <property type="match status" value="1"/>
</dbReference>
<dbReference type="AlphaFoldDB" id="A0A934Q4J2"/>
<dbReference type="EMBL" id="JAEDAO010000001">
    <property type="protein sequence ID" value="MBK0394773.1"/>
    <property type="molecule type" value="Genomic_DNA"/>
</dbReference>
<sequence>MKRFVAAFLGALAFAIAPSASAQGRDWVLAVSEGTSGGTDHAQVIAKYGGLARVIGDAAKHRVLVVFVREFAPLEEGMKAGRFDFVMARPSDYPARGLRNYGYRYVAHANPDGQCLIVVPKTSPLKTLADARGKRWVVPEKVAYMAKFCRAELRDQGINLDSETVSYVREQATVGQYLEGGFADVGAIASYSGLAKSWQKAGHTVLHRSVPQPYFPLIASKSVAPRQIEAVQKQLEAIGTLPAGPEVLQSIGIAGFAVDGEKRLGGLLAWLEKKPAP</sequence>
<dbReference type="RefSeq" id="WP_200789859.1">
    <property type="nucleotide sequence ID" value="NZ_JAEDAO010000001.1"/>
</dbReference>
<keyword evidence="1" id="KW-0732">Signal</keyword>
<organism evidence="2 3">
    <name type="scientific">Ramlibacter algicola</name>
    <dbReference type="NCBI Taxonomy" id="2795217"/>
    <lineage>
        <taxon>Bacteria</taxon>
        <taxon>Pseudomonadati</taxon>
        <taxon>Pseudomonadota</taxon>
        <taxon>Betaproteobacteria</taxon>
        <taxon>Burkholderiales</taxon>
        <taxon>Comamonadaceae</taxon>
        <taxon>Ramlibacter</taxon>
    </lineage>
</organism>
<dbReference type="SUPFAM" id="SSF53850">
    <property type="entry name" value="Periplasmic binding protein-like II"/>
    <property type="match status" value="1"/>
</dbReference>
<feature type="chain" id="PRO_5037597189" evidence="1">
    <location>
        <begin position="23"/>
        <end position="277"/>
    </location>
</feature>
<evidence type="ECO:0000256" key="1">
    <source>
        <dbReference type="SAM" id="SignalP"/>
    </source>
</evidence>
<gene>
    <name evidence="2" type="ORF">I8E28_19365</name>
</gene>